<keyword evidence="2" id="KW-1185">Reference proteome</keyword>
<evidence type="ECO:0000313" key="2">
    <source>
        <dbReference type="Proteomes" id="UP000334990"/>
    </source>
</evidence>
<comment type="caution">
    <text evidence="1">The sequence shown here is derived from an EMBL/GenBank/DDBJ whole genome shotgun (WGS) entry which is preliminary data.</text>
</comment>
<organism evidence="1 2">
    <name type="scientific">Acrocarpospora corrugata</name>
    <dbReference type="NCBI Taxonomy" id="35763"/>
    <lineage>
        <taxon>Bacteria</taxon>
        <taxon>Bacillati</taxon>
        <taxon>Actinomycetota</taxon>
        <taxon>Actinomycetes</taxon>
        <taxon>Streptosporangiales</taxon>
        <taxon>Streptosporangiaceae</taxon>
        <taxon>Acrocarpospora</taxon>
    </lineage>
</organism>
<name>A0A5M3W739_9ACTN</name>
<protein>
    <submittedName>
        <fullName evidence="1">Uncharacterized protein</fullName>
    </submittedName>
</protein>
<dbReference type="AlphaFoldDB" id="A0A5M3W739"/>
<dbReference type="Proteomes" id="UP000334990">
    <property type="component" value="Unassembled WGS sequence"/>
</dbReference>
<accession>A0A5M3W739</accession>
<sequence>MSVKWGFLGIMEIIIETSERPGAHCESGQLCDPMRLAEYRVNLDFGLDDMRLISHALPLSDQSEGFVDDDA</sequence>
<reference evidence="1 2" key="1">
    <citation type="submission" date="2019-10" db="EMBL/GenBank/DDBJ databases">
        <title>Whole genome shotgun sequence of Acrocarpospora corrugata NBRC 13972.</title>
        <authorList>
            <person name="Ichikawa N."/>
            <person name="Kimura A."/>
            <person name="Kitahashi Y."/>
            <person name="Komaki H."/>
            <person name="Oguchi A."/>
        </authorList>
    </citation>
    <scope>NUCLEOTIDE SEQUENCE [LARGE SCALE GENOMIC DNA]</scope>
    <source>
        <strain evidence="1 2">NBRC 13972</strain>
    </source>
</reference>
<proteinExistence type="predicted"/>
<evidence type="ECO:0000313" key="1">
    <source>
        <dbReference type="EMBL" id="GES04634.1"/>
    </source>
</evidence>
<dbReference type="EMBL" id="BLAD01000084">
    <property type="protein sequence ID" value="GES04634.1"/>
    <property type="molecule type" value="Genomic_DNA"/>
</dbReference>
<gene>
    <name evidence="1" type="ORF">Acor_67020</name>
</gene>